<evidence type="ECO:0000313" key="3">
    <source>
        <dbReference type="Proteomes" id="UP001189429"/>
    </source>
</evidence>
<gene>
    <name evidence="2" type="ORF">PCOR1329_LOCUS53688</name>
</gene>
<comment type="caution">
    <text evidence="2">The sequence shown here is derived from an EMBL/GenBank/DDBJ whole genome shotgun (WGS) entry which is preliminary data.</text>
</comment>
<dbReference type="EMBL" id="CAUYUJ010016546">
    <property type="protein sequence ID" value="CAK0866530.1"/>
    <property type="molecule type" value="Genomic_DNA"/>
</dbReference>
<name>A0ABN9V5G8_9DINO</name>
<organism evidence="2 3">
    <name type="scientific">Prorocentrum cordatum</name>
    <dbReference type="NCBI Taxonomy" id="2364126"/>
    <lineage>
        <taxon>Eukaryota</taxon>
        <taxon>Sar</taxon>
        <taxon>Alveolata</taxon>
        <taxon>Dinophyceae</taxon>
        <taxon>Prorocentrales</taxon>
        <taxon>Prorocentraceae</taxon>
        <taxon>Prorocentrum</taxon>
    </lineage>
</organism>
<keyword evidence="3" id="KW-1185">Reference proteome</keyword>
<feature type="compositionally biased region" description="Low complexity" evidence="1">
    <location>
        <begin position="231"/>
        <end position="248"/>
    </location>
</feature>
<feature type="region of interest" description="Disordered" evidence="1">
    <location>
        <begin position="20"/>
        <end position="73"/>
    </location>
</feature>
<reference evidence="2" key="1">
    <citation type="submission" date="2023-10" db="EMBL/GenBank/DDBJ databases">
        <authorList>
            <person name="Chen Y."/>
            <person name="Shah S."/>
            <person name="Dougan E. K."/>
            <person name="Thang M."/>
            <person name="Chan C."/>
        </authorList>
    </citation>
    <scope>NUCLEOTIDE SEQUENCE [LARGE SCALE GENOMIC DNA]</scope>
</reference>
<dbReference type="Proteomes" id="UP001189429">
    <property type="component" value="Unassembled WGS sequence"/>
</dbReference>
<evidence type="ECO:0000313" key="2">
    <source>
        <dbReference type="EMBL" id="CAK0866530.1"/>
    </source>
</evidence>
<feature type="compositionally biased region" description="Polar residues" evidence="1">
    <location>
        <begin position="109"/>
        <end position="120"/>
    </location>
</feature>
<evidence type="ECO:0000256" key="1">
    <source>
        <dbReference type="SAM" id="MobiDB-lite"/>
    </source>
</evidence>
<protein>
    <submittedName>
        <fullName evidence="2">Uncharacterized protein</fullName>
    </submittedName>
</protein>
<feature type="region of interest" description="Disordered" evidence="1">
    <location>
        <begin position="106"/>
        <end position="256"/>
    </location>
</feature>
<feature type="compositionally biased region" description="Low complexity" evidence="1">
    <location>
        <begin position="210"/>
        <end position="219"/>
    </location>
</feature>
<accession>A0ABN9V5G8</accession>
<sequence>MASSASVRLPPVGRQLQPALAWAEAPSAAPAPRPPSTPRVARGRPVPGVLTPGRIRRPLGLRLPGPPAASALHDDLPERKRLLGAPRWHVAGALTAPELGSMELVEAMSGQTCDTESASDLSEESPRSSKPGAGRHRTGQVAREDQRPFSRSGRVRPSGEPCQLEEDRRPDRPRRPQAQRVWATASAPGQRPPSLDDCGLDDRRSIPRCASPGPKAQKPASPPPPMRPRAEAPAQARPSHAGRALSARGSRRPRCE</sequence>
<proteinExistence type="predicted"/>
<feature type="compositionally biased region" description="Basic and acidic residues" evidence="1">
    <location>
        <begin position="165"/>
        <end position="174"/>
    </location>
</feature>